<dbReference type="GO" id="GO:0005634">
    <property type="term" value="C:nucleus"/>
    <property type="evidence" value="ECO:0007669"/>
    <property type="project" value="UniProtKB-SubCell"/>
</dbReference>
<reference evidence="11 12" key="1">
    <citation type="journal article" date="2017" name="Mol. Plant">
        <title>The Genome of Medicinal Plant Macleaya cordata Provides New Insights into Benzylisoquinoline Alkaloids Metabolism.</title>
        <authorList>
            <person name="Liu X."/>
            <person name="Liu Y."/>
            <person name="Huang P."/>
            <person name="Ma Y."/>
            <person name="Qing Z."/>
            <person name="Tang Q."/>
            <person name="Cao H."/>
            <person name="Cheng P."/>
            <person name="Zheng Y."/>
            <person name="Yuan Z."/>
            <person name="Zhou Y."/>
            <person name="Liu J."/>
            <person name="Tang Z."/>
            <person name="Zhuo Y."/>
            <person name="Zhang Y."/>
            <person name="Yu L."/>
            <person name="Huang J."/>
            <person name="Yang P."/>
            <person name="Peng Q."/>
            <person name="Zhang J."/>
            <person name="Jiang W."/>
            <person name="Zhang Z."/>
            <person name="Lin K."/>
            <person name="Ro D.K."/>
            <person name="Chen X."/>
            <person name="Xiong X."/>
            <person name="Shang Y."/>
            <person name="Huang S."/>
            <person name="Zeng J."/>
        </authorList>
    </citation>
    <scope>NUCLEOTIDE SEQUENCE [LARGE SCALE GENOMIC DNA]</scope>
    <source>
        <strain evidence="12">cv. BLH2017</strain>
        <tissue evidence="11">Root</tissue>
    </source>
</reference>
<evidence type="ECO:0000256" key="4">
    <source>
        <dbReference type="ARBA" id="ARBA00022833"/>
    </source>
</evidence>
<dbReference type="InterPro" id="IPR036236">
    <property type="entry name" value="Znf_C2H2_sf"/>
</dbReference>
<protein>
    <submittedName>
        <fullName evidence="11">Zinc finger protein</fullName>
    </submittedName>
</protein>
<keyword evidence="3 8" id="KW-0863">Zinc-finger</keyword>
<evidence type="ECO:0000256" key="1">
    <source>
        <dbReference type="ARBA" id="ARBA00004123"/>
    </source>
</evidence>
<dbReference type="OMA" id="WNESETG"/>
<sequence length="370" mass="41764">MENAGENNNELGSSETQTKRRRKKSIVWEHFTVEDVGGDCTRACCKRCKQTFSYSNGTKVAGTSHLKRHIALGTCPVLRRREKSQLHSVTALSVAEPTGSATDPLKRHYPGTPFSPNIPFDQNRCRQEIAEMIILHEYPLHMVEHSAFVSFVQNLQPQFNMVDFHTVQSDCVDIYLREKQDLAKLLGQIPGRISLALDLWMSSQTVGYVFLMGFFIDSNWKFQRRILNVVIVPFPYSGDALNHAVGVCLGDWGLVSKLLTLTLDKGIWNESETGSLRGFLSSKNPLILNGQLLIEHCYAHFLSSMAQDGLEFIREIVNKIYGEDASTYIRIVEEGIHELFSEYVILPLMLTAAYVEVGNAENIKTEPTEF</sequence>
<dbReference type="InterPro" id="IPR052035">
    <property type="entry name" value="ZnF_BED_domain_contain"/>
</dbReference>
<dbReference type="EMBL" id="MVGT01004388">
    <property type="protein sequence ID" value="OUZ99854.1"/>
    <property type="molecule type" value="Genomic_DNA"/>
</dbReference>
<dbReference type="PANTHER" id="PTHR46481:SF10">
    <property type="entry name" value="ZINC FINGER BED DOMAIN-CONTAINING PROTEIN 39"/>
    <property type="match status" value="1"/>
</dbReference>
<evidence type="ECO:0000256" key="8">
    <source>
        <dbReference type="PROSITE-ProRule" id="PRU00027"/>
    </source>
</evidence>
<feature type="region of interest" description="Disordered" evidence="9">
    <location>
        <begin position="1"/>
        <end position="23"/>
    </location>
</feature>
<keyword evidence="6" id="KW-0804">Transcription</keyword>
<dbReference type="AlphaFoldDB" id="A0A200PNR2"/>
<dbReference type="PANTHER" id="PTHR46481">
    <property type="entry name" value="ZINC FINGER BED DOMAIN-CONTAINING PROTEIN 4"/>
    <property type="match status" value="1"/>
</dbReference>
<evidence type="ECO:0000256" key="6">
    <source>
        <dbReference type="ARBA" id="ARBA00023163"/>
    </source>
</evidence>
<dbReference type="GO" id="GO:0008270">
    <property type="term" value="F:zinc ion binding"/>
    <property type="evidence" value="ECO:0007669"/>
    <property type="project" value="UniProtKB-KW"/>
</dbReference>
<dbReference type="SMART" id="SM00614">
    <property type="entry name" value="ZnF_BED"/>
    <property type="match status" value="1"/>
</dbReference>
<keyword evidence="5" id="KW-0805">Transcription regulation</keyword>
<keyword evidence="4" id="KW-0862">Zinc</keyword>
<evidence type="ECO:0000256" key="2">
    <source>
        <dbReference type="ARBA" id="ARBA00022723"/>
    </source>
</evidence>
<evidence type="ECO:0000259" key="10">
    <source>
        <dbReference type="PROSITE" id="PS50808"/>
    </source>
</evidence>
<evidence type="ECO:0000256" key="5">
    <source>
        <dbReference type="ARBA" id="ARBA00023015"/>
    </source>
</evidence>
<dbReference type="InterPro" id="IPR003656">
    <property type="entry name" value="Znf_BED"/>
</dbReference>
<dbReference type="PROSITE" id="PS50808">
    <property type="entry name" value="ZF_BED"/>
    <property type="match status" value="1"/>
</dbReference>
<comment type="caution">
    <text evidence="11">The sequence shown here is derived from an EMBL/GenBank/DDBJ whole genome shotgun (WGS) entry which is preliminary data.</text>
</comment>
<dbReference type="InterPro" id="IPR012337">
    <property type="entry name" value="RNaseH-like_sf"/>
</dbReference>
<gene>
    <name evidence="11" type="ORF">BVC80_9067g26</name>
</gene>
<proteinExistence type="predicted"/>
<evidence type="ECO:0000256" key="3">
    <source>
        <dbReference type="ARBA" id="ARBA00022771"/>
    </source>
</evidence>
<dbReference type="GO" id="GO:0009791">
    <property type="term" value="P:post-embryonic development"/>
    <property type="evidence" value="ECO:0007669"/>
    <property type="project" value="UniProtKB-ARBA"/>
</dbReference>
<evidence type="ECO:0000256" key="9">
    <source>
        <dbReference type="SAM" id="MobiDB-lite"/>
    </source>
</evidence>
<dbReference type="STRING" id="56857.A0A200PNR2"/>
<feature type="domain" description="BED-type" evidence="10">
    <location>
        <begin position="22"/>
        <end position="82"/>
    </location>
</feature>
<dbReference type="Proteomes" id="UP000195402">
    <property type="component" value="Unassembled WGS sequence"/>
</dbReference>
<keyword evidence="7" id="KW-0539">Nucleus</keyword>
<dbReference type="OrthoDB" id="2610923at2759"/>
<organism evidence="11 12">
    <name type="scientific">Macleaya cordata</name>
    <name type="common">Five-seeded plume-poppy</name>
    <name type="synonym">Bocconia cordata</name>
    <dbReference type="NCBI Taxonomy" id="56857"/>
    <lineage>
        <taxon>Eukaryota</taxon>
        <taxon>Viridiplantae</taxon>
        <taxon>Streptophyta</taxon>
        <taxon>Embryophyta</taxon>
        <taxon>Tracheophyta</taxon>
        <taxon>Spermatophyta</taxon>
        <taxon>Magnoliopsida</taxon>
        <taxon>Ranunculales</taxon>
        <taxon>Papaveraceae</taxon>
        <taxon>Papaveroideae</taxon>
        <taxon>Macleaya</taxon>
    </lineage>
</organism>
<name>A0A200PNR2_MACCD</name>
<comment type="subcellular location">
    <subcellularLocation>
        <location evidence="1">Nucleus</location>
    </subcellularLocation>
</comment>
<keyword evidence="2" id="KW-0479">Metal-binding</keyword>
<dbReference type="GO" id="GO:0003677">
    <property type="term" value="F:DNA binding"/>
    <property type="evidence" value="ECO:0007669"/>
    <property type="project" value="InterPro"/>
</dbReference>
<feature type="compositionally biased region" description="Polar residues" evidence="9">
    <location>
        <begin position="1"/>
        <end position="16"/>
    </location>
</feature>
<dbReference type="InParanoid" id="A0A200PNR2"/>
<accession>A0A200PNR2</accession>
<evidence type="ECO:0000313" key="12">
    <source>
        <dbReference type="Proteomes" id="UP000195402"/>
    </source>
</evidence>
<evidence type="ECO:0000313" key="11">
    <source>
        <dbReference type="EMBL" id="OUZ99854.1"/>
    </source>
</evidence>
<dbReference type="SUPFAM" id="SSF53098">
    <property type="entry name" value="Ribonuclease H-like"/>
    <property type="match status" value="1"/>
</dbReference>
<keyword evidence="12" id="KW-1185">Reference proteome</keyword>
<evidence type="ECO:0000256" key="7">
    <source>
        <dbReference type="ARBA" id="ARBA00023242"/>
    </source>
</evidence>
<dbReference type="SUPFAM" id="SSF57667">
    <property type="entry name" value="beta-beta-alpha zinc fingers"/>
    <property type="match status" value="1"/>
</dbReference>